<feature type="coiled-coil region" evidence="1">
    <location>
        <begin position="33"/>
        <end position="60"/>
    </location>
</feature>
<evidence type="ECO:0000256" key="2">
    <source>
        <dbReference type="SAM" id="MobiDB-lite"/>
    </source>
</evidence>
<feature type="compositionally biased region" description="Low complexity" evidence="2">
    <location>
        <begin position="83"/>
        <end position="92"/>
    </location>
</feature>
<gene>
    <name evidence="3" type="ORF">CC80DRAFT_490774</name>
</gene>
<dbReference type="EMBL" id="ML976987">
    <property type="protein sequence ID" value="KAF1958105.1"/>
    <property type="molecule type" value="Genomic_DNA"/>
</dbReference>
<evidence type="ECO:0000313" key="3">
    <source>
        <dbReference type="EMBL" id="KAF1958105.1"/>
    </source>
</evidence>
<name>A0A6A5TZQ7_9PLEO</name>
<dbReference type="Proteomes" id="UP000800035">
    <property type="component" value="Unassembled WGS sequence"/>
</dbReference>
<sequence>MIEHSREQQREFLGVFRELFGREQEAGGSAAPLVEVERRIGALEERLKEQKQEQDKKLETIIGLLQQRVGSESSSKEGGGGKESSSGGESIV</sequence>
<organism evidence="3 4">
    <name type="scientific">Byssothecium circinans</name>
    <dbReference type="NCBI Taxonomy" id="147558"/>
    <lineage>
        <taxon>Eukaryota</taxon>
        <taxon>Fungi</taxon>
        <taxon>Dikarya</taxon>
        <taxon>Ascomycota</taxon>
        <taxon>Pezizomycotina</taxon>
        <taxon>Dothideomycetes</taxon>
        <taxon>Pleosporomycetidae</taxon>
        <taxon>Pleosporales</taxon>
        <taxon>Massarineae</taxon>
        <taxon>Massarinaceae</taxon>
        <taxon>Byssothecium</taxon>
    </lineage>
</organism>
<dbReference type="AlphaFoldDB" id="A0A6A5TZQ7"/>
<reference evidence="3" key="1">
    <citation type="journal article" date="2020" name="Stud. Mycol.">
        <title>101 Dothideomycetes genomes: a test case for predicting lifestyles and emergence of pathogens.</title>
        <authorList>
            <person name="Haridas S."/>
            <person name="Albert R."/>
            <person name="Binder M."/>
            <person name="Bloem J."/>
            <person name="Labutti K."/>
            <person name="Salamov A."/>
            <person name="Andreopoulos B."/>
            <person name="Baker S."/>
            <person name="Barry K."/>
            <person name="Bills G."/>
            <person name="Bluhm B."/>
            <person name="Cannon C."/>
            <person name="Castanera R."/>
            <person name="Culley D."/>
            <person name="Daum C."/>
            <person name="Ezra D."/>
            <person name="Gonzalez J."/>
            <person name="Henrissat B."/>
            <person name="Kuo A."/>
            <person name="Liang C."/>
            <person name="Lipzen A."/>
            <person name="Lutzoni F."/>
            <person name="Magnuson J."/>
            <person name="Mondo S."/>
            <person name="Nolan M."/>
            <person name="Ohm R."/>
            <person name="Pangilinan J."/>
            <person name="Park H.-J."/>
            <person name="Ramirez L."/>
            <person name="Alfaro M."/>
            <person name="Sun H."/>
            <person name="Tritt A."/>
            <person name="Yoshinaga Y."/>
            <person name="Zwiers L.-H."/>
            <person name="Turgeon B."/>
            <person name="Goodwin S."/>
            <person name="Spatafora J."/>
            <person name="Crous P."/>
            <person name="Grigoriev I."/>
        </authorList>
    </citation>
    <scope>NUCLEOTIDE SEQUENCE</scope>
    <source>
        <strain evidence="3">CBS 675.92</strain>
    </source>
</reference>
<keyword evidence="1" id="KW-0175">Coiled coil</keyword>
<proteinExistence type="predicted"/>
<keyword evidence="4" id="KW-1185">Reference proteome</keyword>
<evidence type="ECO:0000256" key="1">
    <source>
        <dbReference type="SAM" id="Coils"/>
    </source>
</evidence>
<protein>
    <submittedName>
        <fullName evidence="3">Uncharacterized protein</fullName>
    </submittedName>
</protein>
<accession>A0A6A5TZQ7</accession>
<feature type="region of interest" description="Disordered" evidence="2">
    <location>
        <begin position="68"/>
        <end position="92"/>
    </location>
</feature>
<evidence type="ECO:0000313" key="4">
    <source>
        <dbReference type="Proteomes" id="UP000800035"/>
    </source>
</evidence>